<dbReference type="InterPro" id="IPR036671">
    <property type="entry name" value="DPH_MB_sf"/>
</dbReference>
<evidence type="ECO:0000256" key="5">
    <source>
        <dbReference type="ARBA" id="ARBA00023004"/>
    </source>
</evidence>
<comment type="subcellular location">
    <subcellularLocation>
        <location evidence="2">Cytoplasm</location>
    </subcellularLocation>
    <subcellularLocation>
        <location evidence="1">Nucleus</location>
    </subcellularLocation>
</comment>
<dbReference type="InterPro" id="IPR036869">
    <property type="entry name" value="J_dom_sf"/>
</dbReference>
<dbReference type="InterPro" id="IPR001623">
    <property type="entry name" value="DnaJ_domain"/>
</dbReference>
<evidence type="ECO:0000256" key="6">
    <source>
        <dbReference type="ARBA" id="ARBA00023242"/>
    </source>
</evidence>
<sequence length="175" mass="19968">MLLVGESSIHKTYYDILSVNEDATYEEIRASYKSVVLNSHPDKLSTITETSDHPHELEERFLNVRKAWEILGDSKTRALYDHELRDSRHDLDTAEDISLEEMTMEEVGEVVELFYQCRCGDYYAIDSTELKEMGYTLDSGENKAVLNRPDSLPTSVILPCGSCSLKIRLMINAHC</sequence>
<dbReference type="InterPro" id="IPR007872">
    <property type="entry name" value="DPH_MB_dom"/>
</dbReference>
<accession>A0A7J6V2B3</accession>
<dbReference type="Pfam" id="PF05207">
    <property type="entry name" value="Zn_ribbon_CSL"/>
    <property type="match status" value="1"/>
</dbReference>
<evidence type="ECO:0000256" key="2">
    <source>
        <dbReference type="ARBA" id="ARBA00004496"/>
    </source>
</evidence>
<evidence type="ECO:0000256" key="3">
    <source>
        <dbReference type="ARBA" id="ARBA00006169"/>
    </source>
</evidence>
<evidence type="ECO:0000256" key="4">
    <source>
        <dbReference type="ARBA" id="ARBA00022723"/>
    </source>
</evidence>
<dbReference type="Gene3D" id="3.10.660.10">
    <property type="entry name" value="DPH Zinc finger"/>
    <property type="match status" value="1"/>
</dbReference>
<keyword evidence="4" id="KW-0479">Metal-binding</keyword>
<dbReference type="GO" id="GO:0005829">
    <property type="term" value="C:cytosol"/>
    <property type="evidence" value="ECO:0007669"/>
    <property type="project" value="TreeGrafter"/>
</dbReference>
<protein>
    <submittedName>
        <fullName evidence="9">Dnaj heat shock n-terminal domain-containing protein</fullName>
    </submittedName>
</protein>
<dbReference type="PROSITE" id="PS51074">
    <property type="entry name" value="DPH_MB"/>
    <property type="match status" value="1"/>
</dbReference>
<evidence type="ECO:0000313" key="10">
    <source>
        <dbReference type="Proteomes" id="UP000554482"/>
    </source>
</evidence>
<dbReference type="GO" id="GO:0017183">
    <property type="term" value="P:protein histidyl modification to diphthamide"/>
    <property type="evidence" value="ECO:0007669"/>
    <property type="project" value="InterPro"/>
</dbReference>
<gene>
    <name evidence="9" type="ORF">FRX31_031575</name>
</gene>
<feature type="domain" description="J" evidence="7">
    <location>
        <begin position="12"/>
        <end position="84"/>
    </location>
</feature>
<comment type="similarity">
    <text evidence="3">Belongs to the DPH4 family.</text>
</comment>
<dbReference type="Pfam" id="PF00226">
    <property type="entry name" value="DnaJ"/>
    <property type="match status" value="1"/>
</dbReference>
<dbReference type="GO" id="GO:0046872">
    <property type="term" value="F:metal ion binding"/>
    <property type="evidence" value="ECO:0007669"/>
    <property type="project" value="UniProtKB-KW"/>
</dbReference>
<keyword evidence="6" id="KW-0539">Nucleus</keyword>
<reference evidence="9 10" key="1">
    <citation type="submission" date="2020-06" db="EMBL/GenBank/DDBJ databases">
        <title>Transcriptomic and genomic resources for Thalictrum thalictroides and T. hernandezii: Facilitating candidate gene discovery in an emerging model plant lineage.</title>
        <authorList>
            <person name="Arias T."/>
            <person name="Riano-Pachon D.M."/>
            <person name="Di Stilio V.S."/>
        </authorList>
    </citation>
    <scope>NUCLEOTIDE SEQUENCE [LARGE SCALE GENOMIC DNA]</scope>
    <source>
        <strain evidence="10">cv. WT478/WT964</strain>
        <tissue evidence="9">Leaves</tissue>
    </source>
</reference>
<keyword evidence="5" id="KW-0408">Iron</keyword>
<evidence type="ECO:0000256" key="1">
    <source>
        <dbReference type="ARBA" id="ARBA00004123"/>
    </source>
</evidence>
<keyword evidence="10" id="KW-1185">Reference proteome</keyword>
<keyword evidence="9" id="KW-0346">Stress response</keyword>
<organism evidence="9 10">
    <name type="scientific">Thalictrum thalictroides</name>
    <name type="common">Rue-anemone</name>
    <name type="synonym">Anemone thalictroides</name>
    <dbReference type="NCBI Taxonomy" id="46969"/>
    <lineage>
        <taxon>Eukaryota</taxon>
        <taxon>Viridiplantae</taxon>
        <taxon>Streptophyta</taxon>
        <taxon>Embryophyta</taxon>
        <taxon>Tracheophyta</taxon>
        <taxon>Spermatophyta</taxon>
        <taxon>Magnoliopsida</taxon>
        <taxon>Ranunculales</taxon>
        <taxon>Ranunculaceae</taxon>
        <taxon>Thalictroideae</taxon>
        <taxon>Thalictrum</taxon>
    </lineage>
</organism>
<dbReference type="OrthoDB" id="66964at2759"/>
<dbReference type="PRINTS" id="PR00625">
    <property type="entry name" value="JDOMAIN"/>
</dbReference>
<dbReference type="SUPFAM" id="SSF144217">
    <property type="entry name" value="CSL zinc finger"/>
    <property type="match status" value="1"/>
</dbReference>
<dbReference type="CDD" id="cd06257">
    <property type="entry name" value="DnaJ"/>
    <property type="match status" value="1"/>
</dbReference>
<dbReference type="EMBL" id="JABWDY010039529">
    <property type="protein sequence ID" value="KAF5178838.1"/>
    <property type="molecule type" value="Genomic_DNA"/>
</dbReference>
<dbReference type="SUPFAM" id="SSF46565">
    <property type="entry name" value="Chaperone J-domain"/>
    <property type="match status" value="1"/>
</dbReference>
<evidence type="ECO:0000259" key="8">
    <source>
        <dbReference type="PROSITE" id="PS51074"/>
    </source>
</evidence>
<comment type="caution">
    <text evidence="9">The sequence shown here is derived from an EMBL/GenBank/DDBJ whole genome shotgun (WGS) entry which is preliminary data.</text>
</comment>
<dbReference type="Proteomes" id="UP000554482">
    <property type="component" value="Unassembled WGS sequence"/>
</dbReference>
<dbReference type="PANTHER" id="PTHR21454:SF47">
    <property type="entry name" value="DNAJ HEAT SHOCK N-TERMINAL DOMAIN-CONTAINING PROTEIN"/>
    <property type="match status" value="1"/>
</dbReference>
<evidence type="ECO:0000313" key="9">
    <source>
        <dbReference type="EMBL" id="KAF5178838.1"/>
    </source>
</evidence>
<dbReference type="InterPro" id="IPR044248">
    <property type="entry name" value="DPH3/4-like"/>
</dbReference>
<dbReference type="SMART" id="SM00271">
    <property type="entry name" value="DnaJ"/>
    <property type="match status" value="1"/>
</dbReference>
<evidence type="ECO:0000259" key="7">
    <source>
        <dbReference type="PROSITE" id="PS50076"/>
    </source>
</evidence>
<name>A0A7J6V2B3_THATH</name>
<dbReference type="PROSITE" id="PS50076">
    <property type="entry name" value="DNAJ_2"/>
    <property type="match status" value="1"/>
</dbReference>
<dbReference type="AlphaFoldDB" id="A0A7J6V2B3"/>
<feature type="domain" description="DPH-type MB" evidence="8">
    <location>
        <begin position="93"/>
        <end position="172"/>
    </location>
</feature>
<dbReference type="FunFam" id="3.10.660.10:FF:000003">
    <property type="entry name" value="DNAJ heat shock N-terminal domain-containing protein-like"/>
    <property type="match status" value="1"/>
</dbReference>
<dbReference type="Gene3D" id="1.10.287.110">
    <property type="entry name" value="DnaJ domain"/>
    <property type="match status" value="1"/>
</dbReference>
<proteinExistence type="inferred from homology"/>
<dbReference type="PANTHER" id="PTHR21454">
    <property type="entry name" value="DPH3 HOMOLOG-RELATED"/>
    <property type="match status" value="1"/>
</dbReference>
<dbReference type="GO" id="GO:0005634">
    <property type="term" value="C:nucleus"/>
    <property type="evidence" value="ECO:0007669"/>
    <property type="project" value="UniProtKB-SubCell"/>
</dbReference>